<name>A0ABW1K7U8_9ACTN</name>
<protein>
    <submittedName>
        <fullName evidence="2">Uncharacterized protein</fullName>
    </submittedName>
</protein>
<proteinExistence type="predicted"/>
<comment type="caution">
    <text evidence="2">The sequence shown here is derived from an EMBL/GenBank/DDBJ whole genome shotgun (WGS) entry which is preliminary data.</text>
</comment>
<reference evidence="3" key="1">
    <citation type="journal article" date="2019" name="Int. J. Syst. Evol. Microbiol.">
        <title>The Global Catalogue of Microorganisms (GCM) 10K type strain sequencing project: providing services to taxonomists for standard genome sequencing and annotation.</title>
        <authorList>
            <consortium name="The Broad Institute Genomics Platform"/>
            <consortium name="The Broad Institute Genome Sequencing Center for Infectious Disease"/>
            <person name="Wu L."/>
            <person name="Ma J."/>
        </authorList>
    </citation>
    <scope>NUCLEOTIDE SEQUENCE [LARGE SCALE GENOMIC DNA]</scope>
    <source>
        <strain evidence="3">ZS-35-S2</strain>
    </source>
</reference>
<evidence type="ECO:0000313" key="2">
    <source>
        <dbReference type="EMBL" id="MFC6017555.1"/>
    </source>
</evidence>
<organism evidence="2 3">
    <name type="scientific">Plantactinospora solaniradicis</name>
    <dbReference type="NCBI Taxonomy" id="1723736"/>
    <lineage>
        <taxon>Bacteria</taxon>
        <taxon>Bacillati</taxon>
        <taxon>Actinomycetota</taxon>
        <taxon>Actinomycetes</taxon>
        <taxon>Micromonosporales</taxon>
        <taxon>Micromonosporaceae</taxon>
        <taxon>Plantactinospora</taxon>
    </lineage>
</organism>
<dbReference type="EMBL" id="JBHSPR010000010">
    <property type="protein sequence ID" value="MFC6017555.1"/>
    <property type="molecule type" value="Genomic_DNA"/>
</dbReference>
<feature type="region of interest" description="Disordered" evidence="1">
    <location>
        <begin position="28"/>
        <end position="48"/>
    </location>
</feature>
<evidence type="ECO:0000313" key="3">
    <source>
        <dbReference type="Proteomes" id="UP001596203"/>
    </source>
</evidence>
<evidence type="ECO:0000256" key="1">
    <source>
        <dbReference type="SAM" id="MobiDB-lite"/>
    </source>
</evidence>
<feature type="compositionally biased region" description="Low complexity" evidence="1">
    <location>
        <begin position="33"/>
        <end position="43"/>
    </location>
</feature>
<sequence length="85" mass="8948">MDITQVKATISQGSQAAKDGSVLMQGVRDRAEQAQTSAAATAHDSTHDEVEAGMKKLKEAMKEASRVAELLRSGAAAADEYASRL</sequence>
<dbReference type="Proteomes" id="UP001596203">
    <property type="component" value="Unassembled WGS sequence"/>
</dbReference>
<accession>A0ABW1K7U8</accession>
<feature type="compositionally biased region" description="Polar residues" evidence="1">
    <location>
        <begin position="1"/>
        <end position="15"/>
    </location>
</feature>
<keyword evidence="3" id="KW-1185">Reference proteome</keyword>
<feature type="region of interest" description="Disordered" evidence="1">
    <location>
        <begin position="1"/>
        <end position="20"/>
    </location>
</feature>
<gene>
    <name evidence="2" type="ORF">ACFP2T_15235</name>
</gene>
<dbReference type="RefSeq" id="WP_377421886.1">
    <property type="nucleotide sequence ID" value="NZ_JBHSPR010000010.1"/>
</dbReference>